<proteinExistence type="inferred from homology"/>
<sequence length="283" mass="30804">MVHTPHSYIHGGAWRDPLQTSDDIHSTLSHLSPSSIPSIAAVASLNYRLSPYPSHPTHPTTLDNSDPDRNATHPDHLHDIYSALSWLHTNYSVGKTDGFRYILSGHSCGATLALQYSLGLSPPASASTTEIAHPPSALLLTAGIYSLPTLLRTHEPPQCSEDIARIYQDIVTGAFGTNEEEWAAASPADVLARGKVSLPEGLRRMVLAWSEEDELVEREQREEMVAVLQSCGWDREGGKKVVECVDLKGGHDFVWEDGKEMAGLFGKVVRGIVEDTSSCLEAS</sequence>
<evidence type="ECO:0000256" key="2">
    <source>
        <dbReference type="ARBA" id="ARBA00023079"/>
    </source>
</evidence>
<accession>A0A6A6V7J2</accession>
<evidence type="ECO:0000256" key="4">
    <source>
        <dbReference type="SAM" id="MobiDB-lite"/>
    </source>
</evidence>
<keyword evidence="6" id="KW-1185">Reference proteome</keyword>
<dbReference type="HAMAP" id="MF_03014">
    <property type="entry name" value="KFase"/>
    <property type="match status" value="1"/>
</dbReference>
<dbReference type="GO" id="GO:0019441">
    <property type="term" value="P:L-tryptophan catabolic process to kynurenine"/>
    <property type="evidence" value="ECO:0007669"/>
    <property type="project" value="UniProtKB-UniRule"/>
</dbReference>
<dbReference type="SUPFAM" id="SSF53474">
    <property type="entry name" value="alpha/beta-Hydrolases"/>
    <property type="match status" value="1"/>
</dbReference>
<dbReference type="PANTHER" id="PTHR48081">
    <property type="entry name" value="AB HYDROLASE SUPERFAMILY PROTEIN C4A8.06C"/>
    <property type="match status" value="1"/>
</dbReference>
<dbReference type="Gene3D" id="3.40.50.1820">
    <property type="entry name" value="alpha/beta hydrolase"/>
    <property type="match status" value="1"/>
</dbReference>
<dbReference type="PANTHER" id="PTHR48081:SF33">
    <property type="entry name" value="KYNURENINE FORMAMIDASE"/>
    <property type="match status" value="1"/>
</dbReference>
<organism evidence="5 6">
    <name type="scientific">Sporormia fimetaria CBS 119925</name>
    <dbReference type="NCBI Taxonomy" id="1340428"/>
    <lineage>
        <taxon>Eukaryota</taxon>
        <taxon>Fungi</taxon>
        <taxon>Dikarya</taxon>
        <taxon>Ascomycota</taxon>
        <taxon>Pezizomycotina</taxon>
        <taxon>Dothideomycetes</taxon>
        <taxon>Pleosporomycetidae</taxon>
        <taxon>Pleosporales</taxon>
        <taxon>Sporormiaceae</taxon>
        <taxon>Sporormia</taxon>
    </lineage>
</organism>
<gene>
    <name evidence="5" type="ORF">M011DRAFT_526997</name>
</gene>
<comment type="domain">
    <text evidence="3">The main chain amide nitrogen atoms of the second glycine and its adjacent residue in the HGGXW motif define the oxyanion hole, and stabilize the oxyanion that forms during the nucleophilic attack by the catalytic serine during substrate cleavage.</text>
</comment>
<evidence type="ECO:0000313" key="5">
    <source>
        <dbReference type="EMBL" id="KAF2746578.1"/>
    </source>
</evidence>
<dbReference type="InterPro" id="IPR029058">
    <property type="entry name" value="AB_hydrolase_fold"/>
</dbReference>
<keyword evidence="1 3" id="KW-0378">Hydrolase</keyword>
<keyword evidence="2 3" id="KW-0823">Tryptophan catabolism</keyword>
<reference evidence="5" key="1">
    <citation type="journal article" date="2020" name="Stud. Mycol.">
        <title>101 Dothideomycetes genomes: a test case for predicting lifestyles and emergence of pathogens.</title>
        <authorList>
            <person name="Haridas S."/>
            <person name="Albert R."/>
            <person name="Binder M."/>
            <person name="Bloem J."/>
            <person name="Labutti K."/>
            <person name="Salamov A."/>
            <person name="Andreopoulos B."/>
            <person name="Baker S."/>
            <person name="Barry K."/>
            <person name="Bills G."/>
            <person name="Bluhm B."/>
            <person name="Cannon C."/>
            <person name="Castanera R."/>
            <person name="Culley D."/>
            <person name="Daum C."/>
            <person name="Ezra D."/>
            <person name="Gonzalez J."/>
            <person name="Henrissat B."/>
            <person name="Kuo A."/>
            <person name="Liang C."/>
            <person name="Lipzen A."/>
            <person name="Lutzoni F."/>
            <person name="Magnuson J."/>
            <person name="Mondo S."/>
            <person name="Nolan M."/>
            <person name="Ohm R."/>
            <person name="Pangilinan J."/>
            <person name="Park H.-J."/>
            <person name="Ramirez L."/>
            <person name="Alfaro M."/>
            <person name="Sun H."/>
            <person name="Tritt A."/>
            <person name="Yoshinaga Y."/>
            <person name="Zwiers L.-H."/>
            <person name="Turgeon B."/>
            <person name="Goodwin S."/>
            <person name="Spatafora J."/>
            <person name="Crous P."/>
            <person name="Grigoriev I."/>
        </authorList>
    </citation>
    <scope>NUCLEOTIDE SEQUENCE</scope>
    <source>
        <strain evidence="5">CBS 119925</strain>
    </source>
</reference>
<dbReference type="GO" id="GO:0004061">
    <property type="term" value="F:arylformamidase activity"/>
    <property type="evidence" value="ECO:0007669"/>
    <property type="project" value="UniProtKB-UniRule"/>
</dbReference>
<dbReference type="InterPro" id="IPR027519">
    <property type="entry name" value="KFase_ver/fungi-typ"/>
</dbReference>
<protein>
    <recommendedName>
        <fullName evidence="3">Kynurenine formamidase</fullName>
        <shortName evidence="3">KFA</shortName>
        <shortName evidence="3">KFase</shortName>
        <ecNumber evidence="3">3.5.1.9</ecNumber>
    </recommendedName>
    <alternativeName>
        <fullName evidence="3">Arylformamidase</fullName>
    </alternativeName>
    <alternativeName>
        <fullName evidence="3">N-formylkynurenine formamidase</fullName>
        <shortName evidence="3">FKF</shortName>
    </alternativeName>
</protein>
<dbReference type="UniPathway" id="UPA00333">
    <property type="reaction ID" value="UER00454"/>
</dbReference>
<evidence type="ECO:0000313" key="6">
    <source>
        <dbReference type="Proteomes" id="UP000799440"/>
    </source>
</evidence>
<dbReference type="AlphaFoldDB" id="A0A6A6V7J2"/>
<feature type="region of interest" description="Disordered" evidence="4">
    <location>
        <begin position="54"/>
        <end position="74"/>
    </location>
</feature>
<feature type="active site" description="Nucleophile" evidence="3">
    <location>
        <position position="107"/>
    </location>
</feature>
<dbReference type="InterPro" id="IPR050300">
    <property type="entry name" value="GDXG_lipolytic_enzyme"/>
</dbReference>
<dbReference type="EC" id="3.5.1.9" evidence="3"/>
<evidence type="ECO:0000256" key="3">
    <source>
        <dbReference type="HAMAP-Rule" id="MF_03014"/>
    </source>
</evidence>
<dbReference type="Proteomes" id="UP000799440">
    <property type="component" value="Unassembled WGS sequence"/>
</dbReference>
<comment type="function">
    <text evidence="3">Catalyzes the hydrolysis of N-formyl-L-kynurenine to L-kynurenine, the second step in the kynurenine pathway of tryptophan degradation. Kynurenine may be further oxidized to nicotinic acid, NAD(H) and NADP(H). Required for elimination of toxic metabolites.</text>
</comment>
<feature type="short sequence motif" description="HGGXW" evidence="3">
    <location>
        <begin position="10"/>
        <end position="14"/>
    </location>
</feature>
<comment type="subunit">
    <text evidence="3">Homodimer.</text>
</comment>
<feature type="active site" evidence="3">
    <location>
        <position position="251"/>
    </location>
</feature>
<dbReference type="EMBL" id="MU006577">
    <property type="protein sequence ID" value="KAF2746578.1"/>
    <property type="molecule type" value="Genomic_DNA"/>
</dbReference>
<comment type="similarity">
    <text evidence="3">Belongs to the kynurenine formamidase family.</text>
</comment>
<comment type="catalytic activity">
    <reaction evidence="3">
        <text>N-formyl-L-kynurenine + H2O = L-kynurenine + formate + H(+)</text>
        <dbReference type="Rhea" id="RHEA:13009"/>
        <dbReference type="ChEBI" id="CHEBI:15377"/>
        <dbReference type="ChEBI" id="CHEBI:15378"/>
        <dbReference type="ChEBI" id="CHEBI:15740"/>
        <dbReference type="ChEBI" id="CHEBI:57959"/>
        <dbReference type="ChEBI" id="CHEBI:58629"/>
        <dbReference type="EC" id="3.5.1.9"/>
    </reaction>
</comment>
<dbReference type="GO" id="GO:0034354">
    <property type="term" value="P:'de novo' NAD+ biosynthetic process from L-tryptophan"/>
    <property type="evidence" value="ECO:0007669"/>
    <property type="project" value="UniProtKB-UniRule"/>
</dbReference>
<feature type="active site" evidence="3">
    <location>
        <position position="213"/>
    </location>
</feature>
<comment type="pathway">
    <text evidence="3">Amino-acid degradation; L-tryptophan degradation via kynurenine pathway; L-kynurenine from L-tryptophan: step 2/2.</text>
</comment>
<evidence type="ECO:0000256" key="1">
    <source>
        <dbReference type="ARBA" id="ARBA00022801"/>
    </source>
</evidence>
<dbReference type="OrthoDB" id="420264at2759"/>
<name>A0A6A6V7J2_9PLEO</name>